<organism evidence="1">
    <name type="scientific">marine metagenome</name>
    <dbReference type="NCBI Taxonomy" id="408172"/>
    <lineage>
        <taxon>unclassified sequences</taxon>
        <taxon>metagenomes</taxon>
        <taxon>ecological metagenomes</taxon>
    </lineage>
</organism>
<name>A0A381YGR9_9ZZZZ</name>
<dbReference type="EMBL" id="UINC01018191">
    <property type="protein sequence ID" value="SVA76175.1"/>
    <property type="molecule type" value="Genomic_DNA"/>
</dbReference>
<gene>
    <name evidence="1" type="ORF">METZ01_LOCUS129029</name>
</gene>
<reference evidence="1" key="1">
    <citation type="submission" date="2018-05" db="EMBL/GenBank/DDBJ databases">
        <authorList>
            <person name="Lanie J.A."/>
            <person name="Ng W.-L."/>
            <person name="Kazmierczak K.M."/>
            <person name="Andrzejewski T.M."/>
            <person name="Davidsen T.M."/>
            <person name="Wayne K.J."/>
            <person name="Tettelin H."/>
            <person name="Glass J.I."/>
            <person name="Rusch D."/>
            <person name="Podicherti R."/>
            <person name="Tsui H.-C.T."/>
            <person name="Winkler M.E."/>
        </authorList>
    </citation>
    <scope>NUCLEOTIDE SEQUENCE</scope>
</reference>
<dbReference type="AlphaFoldDB" id="A0A381YGR9"/>
<accession>A0A381YGR9</accession>
<sequence>MKHYFHILILIFAFFWNVYLFADVNHVIVYTNGLTDIGLIDSLSADSVYFHDFDIKKYRAEPLKKVYFIYNDFQKLFYKSYSLRGRIEILEQRGGILKTKNDKTFPFEKIHFDIKMEKPHVFLSTSNDSVLSLNFLEINEVKSDFTMIENSIRKGFLSSTGIFLAGTVVEILMDVNSVASQIGDLLPGGKTYQAMNLAVPLTTMGWMIYDLCKDTRTQFFCPVERDQHFPRNMFIFSFKIWTKNMWVKIKRSVFKKSGGTPDQIDGLTPEETKEILSE</sequence>
<proteinExistence type="predicted"/>
<protein>
    <submittedName>
        <fullName evidence="1">Uncharacterized protein</fullName>
    </submittedName>
</protein>
<evidence type="ECO:0000313" key="1">
    <source>
        <dbReference type="EMBL" id="SVA76175.1"/>
    </source>
</evidence>